<keyword evidence="1" id="KW-0175">Coiled coil</keyword>
<gene>
    <name evidence="2" type="ORF">O1G21_00575</name>
</gene>
<accession>A0ABY7PVV7</accession>
<dbReference type="Proteomes" id="UP001212821">
    <property type="component" value="Chromosome"/>
</dbReference>
<dbReference type="EMBL" id="CP115450">
    <property type="protein sequence ID" value="WBP84496.1"/>
    <property type="molecule type" value="Genomic_DNA"/>
</dbReference>
<evidence type="ECO:0000256" key="1">
    <source>
        <dbReference type="SAM" id="Coils"/>
    </source>
</evidence>
<sequence length="377" mass="41611">MIGIIVLAVVGLVLLFPVVMTRLAKRKLAQLERAKATIAKHEARLAEEDRAKHTIVPSEHGLLPASEMVLDGEPGPEEAAALAAAKAGDWQPAAAHLGADVSADVRWKRQRELAQLAAEDDTWLRAWRAERPQDPVAALVHADALVYLAWNIRTGARASQVTREQFESFRRVLLEAEQAAVAAAALAPDDDPNPWVAQIPVAMGLNWSNDRFRELWGELTKREPHHWAAHNRALQYWCDKWHGSHELMHGFIDEAIAAAPPGSLLTPIKLEAYFEQFAQDREKPTAWKRPEVGAALDAALADLAAADPDHPRMEYTRGWLAYALTKAGRPTEALEQYRALGRVIPQPFTNFNDPRQAFIGLRVDAVQGAVAQAGKKA</sequence>
<keyword evidence="3" id="KW-1185">Reference proteome</keyword>
<evidence type="ECO:0008006" key="4">
    <source>
        <dbReference type="Google" id="ProtNLM"/>
    </source>
</evidence>
<dbReference type="RefSeq" id="WP_270139759.1">
    <property type="nucleotide sequence ID" value="NZ_CP115450.1"/>
</dbReference>
<evidence type="ECO:0000313" key="2">
    <source>
        <dbReference type="EMBL" id="WBP84496.1"/>
    </source>
</evidence>
<organism evidence="2 3">
    <name type="scientific">Kitasatospora cathayae</name>
    <dbReference type="NCBI Taxonomy" id="3004092"/>
    <lineage>
        <taxon>Bacteria</taxon>
        <taxon>Bacillati</taxon>
        <taxon>Actinomycetota</taxon>
        <taxon>Actinomycetes</taxon>
        <taxon>Kitasatosporales</taxon>
        <taxon>Streptomycetaceae</taxon>
        <taxon>Kitasatospora</taxon>
    </lineage>
</organism>
<proteinExistence type="predicted"/>
<feature type="coiled-coil region" evidence="1">
    <location>
        <begin position="24"/>
        <end position="51"/>
    </location>
</feature>
<protein>
    <recommendedName>
        <fullName evidence="4">DUF4034 domain-containing protein</fullName>
    </recommendedName>
</protein>
<evidence type="ECO:0000313" key="3">
    <source>
        <dbReference type="Proteomes" id="UP001212821"/>
    </source>
</evidence>
<reference evidence="3" key="1">
    <citation type="submission" date="2022-12" db="EMBL/GenBank/DDBJ databases">
        <authorList>
            <person name="Mo P."/>
        </authorList>
    </citation>
    <scope>NUCLEOTIDE SEQUENCE [LARGE SCALE GENOMIC DNA]</scope>
    <source>
        <strain evidence="3">HUAS 3-15</strain>
    </source>
</reference>
<name>A0ABY7PVV7_9ACTN</name>